<evidence type="ECO:0000256" key="1">
    <source>
        <dbReference type="SAM" id="MobiDB-lite"/>
    </source>
</evidence>
<name>A0A2D2CVG8_METT3</name>
<protein>
    <submittedName>
        <fullName evidence="2">Uncharacterized protein</fullName>
    </submittedName>
</protein>
<dbReference type="AlphaFoldDB" id="A0A2D2CVG8"/>
<evidence type="ECO:0000313" key="2">
    <source>
        <dbReference type="EMBL" id="ATQ66727.1"/>
    </source>
</evidence>
<dbReference type="EMBL" id="CP023737">
    <property type="protein sequence ID" value="ATQ66727.1"/>
    <property type="molecule type" value="Genomic_DNA"/>
</dbReference>
<keyword evidence="3" id="KW-1185">Reference proteome</keyword>
<feature type="compositionally biased region" description="Basic residues" evidence="1">
    <location>
        <begin position="115"/>
        <end position="125"/>
    </location>
</feature>
<reference evidence="3" key="1">
    <citation type="submission" date="2017-10" db="EMBL/GenBank/DDBJ databases">
        <title>Completed PacBio SMRT sequence of Methylosinus trichosporium OB3b reveals presence of a third large plasmid.</title>
        <authorList>
            <person name="Charles T.C."/>
            <person name="Lynch M.D.J."/>
            <person name="Heil J.R."/>
            <person name="Cheng J."/>
        </authorList>
    </citation>
    <scope>NUCLEOTIDE SEQUENCE [LARGE SCALE GENOMIC DNA]</scope>
    <source>
        <strain evidence="3">OB3b</strain>
    </source>
</reference>
<organism evidence="2 3">
    <name type="scientific">Methylosinus trichosporium (strain ATCC 35070 / NCIMB 11131 / UNIQEM 75 / OB3b)</name>
    <dbReference type="NCBI Taxonomy" id="595536"/>
    <lineage>
        <taxon>Bacteria</taxon>
        <taxon>Pseudomonadati</taxon>
        <taxon>Pseudomonadota</taxon>
        <taxon>Alphaproteobacteria</taxon>
        <taxon>Hyphomicrobiales</taxon>
        <taxon>Methylocystaceae</taxon>
        <taxon>Methylosinus</taxon>
    </lineage>
</organism>
<dbReference type="KEGG" id="mtw:CQW49_01565"/>
<gene>
    <name evidence="2" type="ORF">CQW49_01565</name>
</gene>
<feature type="region of interest" description="Disordered" evidence="1">
    <location>
        <begin position="90"/>
        <end position="174"/>
    </location>
</feature>
<dbReference type="Proteomes" id="UP000230709">
    <property type="component" value="Chromosome"/>
</dbReference>
<evidence type="ECO:0000313" key="3">
    <source>
        <dbReference type="Proteomes" id="UP000230709"/>
    </source>
</evidence>
<sequence length="178" mass="19235">MPSFRAFAPHDIAEPFNRLIIFVNGEDSFKRGESLTKTNGCARVVSRSSKMISKRAGKASPMLKNTLIAATFAALLAASSAAAEDGMADAMGASGAPVDPTLAEPQDQAPPAPERRRRREPRRRYHGADVVPGYAPGRPADFYSGAVVGEWNYGQPPQQQQEAPPPSPRGLHNGLWYY</sequence>
<accession>A0A2D2CVG8</accession>
<proteinExistence type="predicted"/>